<name>A0AAD1UNU4_EUPCR</name>
<keyword evidence="1" id="KW-0880">Kelch repeat</keyword>
<evidence type="ECO:0000313" key="4">
    <source>
        <dbReference type="Proteomes" id="UP001295684"/>
    </source>
</evidence>
<evidence type="ECO:0000313" key="3">
    <source>
        <dbReference type="EMBL" id="CAI2370237.1"/>
    </source>
</evidence>
<dbReference type="InterPro" id="IPR051746">
    <property type="entry name" value="Kelch_domain_containing_8"/>
</dbReference>
<organism evidence="3 4">
    <name type="scientific">Euplotes crassus</name>
    <dbReference type="NCBI Taxonomy" id="5936"/>
    <lineage>
        <taxon>Eukaryota</taxon>
        <taxon>Sar</taxon>
        <taxon>Alveolata</taxon>
        <taxon>Ciliophora</taxon>
        <taxon>Intramacronucleata</taxon>
        <taxon>Spirotrichea</taxon>
        <taxon>Hypotrichia</taxon>
        <taxon>Euplotida</taxon>
        <taxon>Euplotidae</taxon>
        <taxon>Moneuplotes</taxon>
    </lineage>
</organism>
<keyword evidence="2" id="KW-0677">Repeat</keyword>
<evidence type="ECO:0000256" key="2">
    <source>
        <dbReference type="ARBA" id="ARBA00022737"/>
    </source>
</evidence>
<gene>
    <name evidence="3" type="ORF">ECRASSUSDP1_LOCUS11545</name>
</gene>
<keyword evidence="4" id="KW-1185">Reference proteome</keyword>
<sequence>MLEVLSFVNENERIHLQLLNKFMYNVVIPLSQYSMKTPSSSVFHFICKNYLFKKDLETMKTSYKQIVRRDNEVYKEFVEILNKRIMQFTYKNYIYCFGTSEKYSLVDQDLTNDVLRIDLFSLKITRMESMPEPIHRSTLVYRGETKSLYFIGGVNKENKSTKSVYEYIFQEDKWITYAEMVHSRDSCIGFYYKDHLYALSGLETQPCEKYYVSEYLGTFERLDFRTNEWNDFTLSGYLKETCSRSMATTHVNISRNLLMIFGGKFDKLHTSQVISHLHLVDLDFLVETINLSIESIPPGQSHNVNEEYDISNQVNPKRCLADLTRREALKIYPIPIKNPDVYQYPYIIREKDTYWILGEYSLKKIALKEDEYSKFTVRNQIAAEHLSHSWIPVSEYKFDLDCYPVESLGVIKLFSNVKLPALDNFEGEI</sequence>
<dbReference type="EMBL" id="CAMPGE010011401">
    <property type="protein sequence ID" value="CAI2370237.1"/>
    <property type="molecule type" value="Genomic_DNA"/>
</dbReference>
<comment type="caution">
    <text evidence="3">The sequence shown here is derived from an EMBL/GenBank/DDBJ whole genome shotgun (WGS) entry which is preliminary data.</text>
</comment>
<reference evidence="3" key="1">
    <citation type="submission" date="2023-07" db="EMBL/GenBank/DDBJ databases">
        <authorList>
            <consortium name="AG Swart"/>
            <person name="Singh M."/>
            <person name="Singh A."/>
            <person name="Seah K."/>
            <person name="Emmerich C."/>
        </authorList>
    </citation>
    <scope>NUCLEOTIDE SEQUENCE</scope>
    <source>
        <strain evidence="3">DP1</strain>
    </source>
</reference>
<dbReference type="Proteomes" id="UP001295684">
    <property type="component" value="Unassembled WGS sequence"/>
</dbReference>
<dbReference type="InterPro" id="IPR015915">
    <property type="entry name" value="Kelch-typ_b-propeller"/>
</dbReference>
<dbReference type="PANTHER" id="PTHR46260:SF3">
    <property type="entry name" value="RING-TYPE DOMAIN-CONTAINING PROTEIN"/>
    <property type="match status" value="1"/>
</dbReference>
<protein>
    <submittedName>
        <fullName evidence="3">Uncharacterized protein</fullName>
    </submittedName>
</protein>
<dbReference type="SUPFAM" id="SSF117281">
    <property type="entry name" value="Kelch motif"/>
    <property type="match status" value="1"/>
</dbReference>
<dbReference type="Gene3D" id="2.120.10.80">
    <property type="entry name" value="Kelch-type beta propeller"/>
    <property type="match status" value="1"/>
</dbReference>
<dbReference type="AlphaFoldDB" id="A0AAD1UNU4"/>
<evidence type="ECO:0000256" key="1">
    <source>
        <dbReference type="ARBA" id="ARBA00022441"/>
    </source>
</evidence>
<proteinExistence type="predicted"/>
<dbReference type="PANTHER" id="PTHR46260">
    <property type="entry name" value="RING-TYPE DOMAIN-CONTAINING PROTEIN"/>
    <property type="match status" value="1"/>
</dbReference>
<accession>A0AAD1UNU4</accession>